<evidence type="ECO:0000259" key="2">
    <source>
        <dbReference type="Pfam" id="PF07853"/>
    </source>
</evidence>
<dbReference type="RefSeq" id="WP_304600419.1">
    <property type="nucleotide sequence ID" value="NZ_JAUQYP010000001.1"/>
</dbReference>
<feature type="transmembrane region" description="Helical" evidence="1">
    <location>
        <begin position="129"/>
        <end position="151"/>
    </location>
</feature>
<feature type="transmembrane region" description="Helical" evidence="1">
    <location>
        <begin position="12"/>
        <end position="36"/>
    </location>
</feature>
<evidence type="ECO:0000313" key="3">
    <source>
        <dbReference type="EMBL" id="MDO8106775.1"/>
    </source>
</evidence>
<keyword evidence="1" id="KW-0472">Membrane</keyword>
<gene>
    <name evidence="3" type="ORF">Q6348_06130</name>
</gene>
<feature type="transmembrane region" description="Helical" evidence="1">
    <location>
        <begin position="56"/>
        <end position="81"/>
    </location>
</feature>
<keyword evidence="1" id="KW-1133">Transmembrane helix</keyword>
<comment type="caution">
    <text evidence="3">The sequence shown here is derived from an EMBL/GenBank/DDBJ whole genome shotgun (WGS) entry which is preliminary data.</text>
</comment>
<dbReference type="EMBL" id="JAUQYP010000001">
    <property type="protein sequence ID" value="MDO8106775.1"/>
    <property type="molecule type" value="Genomic_DNA"/>
</dbReference>
<feature type="transmembrane region" description="Helical" evidence="1">
    <location>
        <begin position="93"/>
        <end position="117"/>
    </location>
</feature>
<keyword evidence="4" id="KW-1185">Reference proteome</keyword>
<reference evidence="3 4" key="1">
    <citation type="submission" date="2023-07" db="EMBL/GenBank/DDBJ databases">
        <title>Description of novel actinomycetes strains, isolated from tidal flat sediment.</title>
        <authorList>
            <person name="Lu C."/>
        </authorList>
    </citation>
    <scope>NUCLEOTIDE SEQUENCE [LARGE SCALE GENOMIC DNA]</scope>
    <source>
        <strain evidence="3 4">SYSU T00b441</strain>
    </source>
</reference>
<keyword evidence="1" id="KW-0812">Transmembrane</keyword>
<feature type="transmembrane region" description="Helical" evidence="1">
    <location>
        <begin position="214"/>
        <end position="236"/>
    </location>
</feature>
<name>A0ABT9D7E5_9CELL</name>
<accession>A0ABT9D7E5</accession>
<dbReference type="InterPro" id="IPR012867">
    <property type="entry name" value="DUF1648"/>
</dbReference>
<protein>
    <submittedName>
        <fullName evidence="3">DUF1648 domain-containing protein</fullName>
    </submittedName>
</protein>
<dbReference type="Proteomes" id="UP001232536">
    <property type="component" value="Unassembled WGS sequence"/>
</dbReference>
<proteinExistence type="predicted"/>
<feature type="domain" description="DUF1648" evidence="2">
    <location>
        <begin position="23"/>
        <end position="64"/>
    </location>
</feature>
<sequence length="333" mass="33818">MAASARTVVARATWVALVVPVVVTAVAVALQLAWLGSLPDPVAIHWGLAGGPNGFAAAWVSIAITSAAGLLLPVLMAAATIPALRRGAQGPTFRFMAALSAGMSVLMGVVATWALAMQRGLADATAAPSITPALLVGLAAGAVVGAVGWAVQPGQEQVIVGASAAEPMPVRPGERVLWTRTATAAPWLMLLLGATALVTVALGVAAWFTDPARAWTWLATTVVVVLAIAGTGAYTVRVDGDGLTVTAALGLPRFHVPLAEIDAAGTGDVVGLGEFGGYGIRHAPHTTGVILRNGPALRVRRTDGRYLVVTVDDAPVAAALIEGLVERRARSRG</sequence>
<evidence type="ECO:0000313" key="4">
    <source>
        <dbReference type="Proteomes" id="UP001232536"/>
    </source>
</evidence>
<organism evidence="3 4">
    <name type="scientific">Actinotalea lenta</name>
    <dbReference type="NCBI Taxonomy" id="3064654"/>
    <lineage>
        <taxon>Bacteria</taxon>
        <taxon>Bacillati</taxon>
        <taxon>Actinomycetota</taxon>
        <taxon>Actinomycetes</taxon>
        <taxon>Micrococcales</taxon>
        <taxon>Cellulomonadaceae</taxon>
        <taxon>Actinotalea</taxon>
    </lineage>
</organism>
<feature type="transmembrane region" description="Helical" evidence="1">
    <location>
        <begin position="187"/>
        <end position="208"/>
    </location>
</feature>
<dbReference type="Pfam" id="PF07853">
    <property type="entry name" value="DUF1648"/>
    <property type="match status" value="1"/>
</dbReference>
<evidence type="ECO:0000256" key="1">
    <source>
        <dbReference type="SAM" id="Phobius"/>
    </source>
</evidence>